<keyword evidence="1" id="KW-0472">Membrane</keyword>
<feature type="transmembrane region" description="Helical" evidence="1">
    <location>
        <begin position="91"/>
        <end position="110"/>
    </location>
</feature>
<reference evidence="3 4" key="1">
    <citation type="journal article" date="2016" name="Nat. Commun.">
        <title>Thousands of microbial genomes shed light on interconnected biogeochemical processes in an aquifer system.</title>
        <authorList>
            <person name="Anantharaman K."/>
            <person name="Brown C.T."/>
            <person name="Hug L.A."/>
            <person name="Sharon I."/>
            <person name="Castelle C.J."/>
            <person name="Probst A.J."/>
            <person name="Thomas B.C."/>
            <person name="Singh A."/>
            <person name="Wilkins M.J."/>
            <person name="Karaoz U."/>
            <person name="Brodie E.L."/>
            <person name="Williams K.H."/>
            <person name="Hubbard S.S."/>
            <person name="Banfield J.F."/>
        </authorList>
    </citation>
    <scope>NUCLEOTIDE SEQUENCE [LARGE SCALE GENOMIC DNA]</scope>
</reference>
<evidence type="ECO:0000313" key="3">
    <source>
        <dbReference type="EMBL" id="OGY51823.1"/>
    </source>
</evidence>
<dbReference type="EMBL" id="MHIL01000014">
    <property type="protein sequence ID" value="OGY51823.1"/>
    <property type="molecule type" value="Genomic_DNA"/>
</dbReference>
<feature type="transmembrane region" description="Helical" evidence="1">
    <location>
        <begin position="116"/>
        <end position="135"/>
    </location>
</feature>
<evidence type="ECO:0000256" key="1">
    <source>
        <dbReference type="SAM" id="Phobius"/>
    </source>
</evidence>
<name>A0A1G1YHJ0_9BACT</name>
<feature type="transmembrane region" description="Helical" evidence="1">
    <location>
        <begin position="147"/>
        <end position="164"/>
    </location>
</feature>
<dbReference type="GO" id="GO:0016020">
    <property type="term" value="C:membrane"/>
    <property type="evidence" value="ECO:0007669"/>
    <property type="project" value="InterPro"/>
</dbReference>
<dbReference type="PANTHER" id="PTHR22911">
    <property type="entry name" value="ACYL-MALONYL CONDENSING ENZYME-RELATED"/>
    <property type="match status" value="1"/>
</dbReference>
<dbReference type="Gene3D" id="1.10.3730.20">
    <property type="match status" value="1"/>
</dbReference>
<keyword evidence="1" id="KW-1133">Transmembrane helix</keyword>
<dbReference type="Pfam" id="PF00892">
    <property type="entry name" value="EamA"/>
    <property type="match status" value="1"/>
</dbReference>
<keyword evidence="1" id="KW-0812">Transmembrane</keyword>
<gene>
    <name evidence="3" type="ORF">A3J59_01905</name>
</gene>
<evidence type="ECO:0000313" key="4">
    <source>
        <dbReference type="Proteomes" id="UP000177310"/>
    </source>
</evidence>
<sequence length="303" mass="32385">MDIVLLLAAAYLLISVTALADKFILTKALPHPVVYAFFISTLGLAAFILIPFGFVLPPLAELGSSLVAGATYTLAILCLYRALQHSEASRAFATAGSLGAVLTFLLSFLVLGERLAAVQIIAFGLLVIGGIAISWERSASSPSRAGLWFAVLTAIAFGVSYTAAKDVYNQHGFISGFVLIRVFAFLAALPLLIPRRNRQLLRQSTGQKTPLRRRSFQLALFGGQLASGLGFLLLNYVISLTSAAIALAAQGLQYGFLFVAAIFLSRRFPKIMRENITRPVIVQKLAALGLISLGLVLLAMNGV</sequence>
<accession>A0A1G1YHJ0</accession>
<comment type="caution">
    <text evidence="3">The sequence shown here is derived from an EMBL/GenBank/DDBJ whole genome shotgun (WGS) entry which is preliminary data.</text>
</comment>
<feature type="transmembrane region" description="Helical" evidence="1">
    <location>
        <begin position="218"/>
        <end position="238"/>
    </location>
</feature>
<feature type="transmembrane region" description="Helical" evidence="1">
    <location>
        <begin position="170"/>
        <end position="193"/>
    </location>
</feature>
<evidence type="ECO:0000259" key="2">
    <source>
        <dbReference type="Pfam" id="PF00892"/>
    </source>
</evidence>
<dbReference type="InterPro" id="IPR037185">
    <property type="entry name" value="EmrE-like"/>
</dbReference>
<feature type="transmembrane region" description="Helical" evidence="1">
    <location>
        <begin position="36"/>
        <end position="56"/>
    </location>
</feature>
<organism evidence="3 4">
    <name type="scientific">Candidatus Buchananbacteria bacterium RIFCSPHIGHO2_02_FULL_56_16</name>
    <dbReference type="NCBI Taxonomy" id="1797542"/>
    <lineage>
        <taxon>Bacteria</taxon>
        <taxon>Candidatus Buchananiibacteriota</taxon>
    </lineage>
</organism>
<proteinExistence type="predicted"/>
<feature type="transmembrane region" description="Helical" evidence="1">
    <location>
        <begin position="285"/>
        <end position="302"/>
    </location>
</feature>
<dbReference type="InterPro" id="IPR000620">
    <property type="entry name" value="EamA_dom"/>
</dbReference>
<feature type="transmembrane region" description="Helical" evidence="1">
    <location>
        <begin position="244"/>
        <end position="264"/>
    </location>
</feature>
<protein>
    <recommendedName>
        <fullName evidence="2">EamA domain-containing protein</fullName>
    </recommendedName>
</protein>
<dbReference type="SUPFAM" id="SSF103481">
    <property type="entry name" value="Multidrug resistance efflux transporter EmrE"/>
    <property type="match status" value="1"/>
</dbReference>
<dbReference type="Proteomes" id="UP000177310">
    <property type="component" value="Unassembled WGS sequence"/>
</dbReference>
<feature type="domain" description="EamA" evidence="2">
    <location>
        <begin position="4"/>
        <end position="134"/>
    </location>
</feature>
<dbReference type="STRING" id="1797542.A3J59_01905"/>
<dbReference type="AlphaFoldDB" id="A0A1G1YHJ0"/>